<dbReference type="Proteomes" id="UP000012047">
    <property type="component" value="Unassembled WGS sequence"/>
</dbReference>
<feature type="domain" description="Bacterial mobilisation" evidence="1">
    <location>
        <begin position="60"/>
        <end position="83"/>
    </location>
</feature>
<evidence type="ECO:0000259" key="1">
    <source>
        <dbReference type="Pfam" id="PF05713"/>
    </source>
</evidence>
<reference evidence="3" key="1">
    <citation type="journal article" date="2012" name="PLoS ONE">
        <title>The success of Acinetobacter species; genetic, metabolic and virulence attributes.</title>
        <authorList>
            <person name="Peleg A.Y."/>
            <person name="de Breij A."/>
            <person name="Adams M.D."/>
            <person name="Cerqueira G.M."/>
            <person name="Mocali S."/>
            <person name="Galardini M."/>
            <person name="Nibbering P.H."/>
            <person name="Earl A.M."/>
            <person name="Ward D.V."/>
            <person name="Paterson D.L."/>
            <person name="Seifert H."/>
            <person name="Dijkshoorn L."/>
        </authorList>
    </citation>
    <scope>NUCLEOTIDE SEQUENCE [LARGE SCALE GENOMIC DNA]</scope>
    <source>
        <strain evidence="3">SH046</strain>
    </source>
</reference>
<name>D0SHK0_ACIJO</name>
<accession>D0SHK0</accession>
<evidence type="ECO:0000313" key="3">
    <source>
        <dbReference type="Proteomes" id="UP000012047"/>
    </source>
</evidence>
<dbReference type="AlphaFoldDB" id="D0SHK0"/>
<protein>
    <submittedName>
        <fullName evidence="2">Bacterial mobilization protein MobC</fullName>
    </submittedName>
</protein>
<dbReference type="EMBL" id="GG704983">
    <property type="protein sequence ID" value="EEY94583.1"/>
    <property type="molecule type" value="Genomic_DNA"/>
</dbReference>
<organism evidence="2 3">
    <name type="scientific">Acinetobacter johnsonii SH046</name>
    <dbReference type="NCBI Taxonomy" id="575586"/>
    <lineage>
        <taxon>Bacteria</taxon>
        <taxon>Pseudomonadati</taxon>
        <taxon>Pseudomonadota</taxon>
        <taxon>Gammaproteobacteria</taxon>
        <taxon>Moraxellales</taxon>
        <taxon>Moraxellaceae</taxon>
        <taxon>Acinetobacter</taxon>
    </lineage>
</organism>
<dbReference type="Pfam" id="PF05713">
    <property type="entry name" value="MobC"/>
    <property type="match status" value="1"/>
</dbReference>
<dbReference type="InterPro" id="IPR008687">
    <property type="entry name" value="MobC"/>
</dbReference>
<proteinExistence type="predicted"/>
<sequence>MRFTEAQSIELDTYLVSVDLTFTEFVSDLIKEKLHGDRSVNLEKKSKTKKDLPKADPEVLFQIGKIGNNLNQIARSLNILKNSPQVREFSFLECFYVLSQMQKDLHDYLGELPKIERSPKAIENARERAIKKRKGDDVL</sequence>
<evidence type="ECO:0000313" key="2">
    <source>
        <dbReference type="EMBL" id="EEY94583.1"/>
    </source>
</evidence>
<dbReference type="eggNOG" id="ENOG5032ACF">
    <property type="taxonomic scope" value="Bacteria"/>
</dbReference>
<gene>
    <name evidence="2" type="ORF">HMPREF0016_03323</name>
</gene>
<dbReference type="HOGENOM" id="CLU_128593_0_0_6"/>